<evidence type="ECO:0000256" key="3">
    <source>
        <dbReference type="SAM" id="SignalP"/>
    </source>
</evidence>
<dbReference type="PROSITE" id="PS00531">
    <property type="entry name" value="RNASE_T2_2"/>
    <property type="match status" value="1"/>
</dbReference>
<dbReference type="InterPro" id="IPR033130">
    <property type="entry name" value="RNase_T2_His_AS_2"/>
</dbReference>
<dbReference type="OrthoDB" id="4720638at2"/>
<organism evidence="4 5">
    <name type="scientific">Sphingopyxis bauzanensis</name>
    <dbReference type="NCBI Taxonomy" id="651663"/>
    <lineage>
        <taxon>Bacteria</taxon>
        <taxon>Pseudomonadati</taxon>
        <taxon>Pseudomonadota</taxon>
        <taxon>Alphaproteobacteria</taxon>
        <taxon>Sphingomonadales</taxon>
        <taxon>Sphingomonadaceae</taxon>
        <taxon>Sphingopyxis</taxon>
    </lineage>
</organism>
<dbReference type="GO" id="GO:0033897">
    <property type="term" value="F:ribonuclease T2 activity"/>
    <property type="evidence" value="ECO:0007669"/>
    <property type="project" value="InterPro"/>
</dbReference>
<comment type="caution">
    <text evidence="4">The sequence shown here is derived from an EMBL/GenBank/DDBJ whole genome shotgun (WGS) entry which is preliminary data.</text>
</comment>
<name>A0A246JSD3_9SPHN</name>
<dbReference type="PANTHER" id="PTHR11240:SF22">
    <property type="entry name" value="RIBONUCLEASE T2"/>
    <property type="match status" value="1"/>
</dbReference>
<dbReference type="GO" id="GO:0006401">
    <property type="term" value="P:RNA catabolic process"/>
    <property type="evidence" value="ECO:0007669"/>
    <property type="project" value="TreeGrafter"/>
</dbReference>
<feature type="chain" id="PRO_5013213098" evidence="3">
    <location>
        <begin position="23"/>
        <end position="240"/>
    </location>
</feature>
<gene>
    <name evidence="4" type="ORF">CDQ92_14330</name>
</gene>
<comment type="similarity">
    <text evidence="1 2">Belongs to the RNase T2 family.</text>
</comment>
<dbReference type="Pfam" id="PF00445">
    <property type="entry name" value="Ribonuclease_T2"/>
    <property type="match status" value="1"/>
</dbReference>
<sequence>MRWHNFAALSLLLAPTAPQAQALACKIPDRIPEPRLEQPKRGEPVRKTPTTGYLLAMSWSPQHCANVRGPRDARDRFQCAGENGRFGWVLHGLWPETDSRDYPQWCRPARIVPQPVLREHLCMTPSAQLLQHEWAKHGTCMSPHPAAYFRSAEMLFRAVRFPDMATLAAKPQTVGSVRRAIAAANRGVTAPMVAVTTDRQGWLKEVRLCLGPRMRPQRCKPFQVGARDVRTVRVRPMLKD</sequence>
<dbReference type="GO" id="GO:0003723">
    <property type="term" value="F:RNA binding"/>
    <property type="evidence" value="ECO:0007669"/>
    <property type="project" value="InterPro"/>
</dbReference>
<feature type="signal peptide" evidence="3">
    <location>
        <begin position="1"/>
        <end position="22"/>
    </location>
</feature>
<dbReference type="SUPFAM" id="SSF55895">
    <property type="entry name" value="Ribonuclease Rh-like"/>
    <property type="match status" value="1"/>
</dbReference>
<dbReference type="InterPro" id="IPR036430">
    <property type="entry name" value="RNase_T2-like_sf"/>
</dbReference>
<evidence type="ECO:0000256" key="1">
    <source>
        <dbReference type="ARBA" id="ARBA00007469"/>
    </source>
</evidence>
<dbReference type="PANTHER" id="PTHR11240">
    <property type="entry name" value="RIBONUCLEASE T2"/>
    <property type="match status" value="1"/>
</dbReference>
<dbReference type="PROSITE" id="PS00530">
    <property type="entry name" value="RNASE_T2_1"/>
    <property type="match status" value="1"/>
</dbReference>
<dbReference type="AlphaFoldDB" id="A0A246JSD3"/>
<protein>
    <submittedName>
        <fullName evidence="4">Ribonuclease T(2)</fullName>
    </submittedName>
</protein>
<dbReference type="EMBL" id="NISK01000003">
    <property type="protein sequence ID" value="OWQ95925.1"/>
    <property type="molecule type" value="Genomic_DNA"/>
</dbReference>
<dbReference type="InterPro" id="IPR018188">
    <property type="entry name" value="RNase_T2_His_AS_1"/>
</dbReference>
<keyword evidence="3" id="KW-0732">Signal</keyword>
<proteinExistence type="inferred from homology"/>
<dbReference type="Proteomes" id="UP000197361">
    <property type="component" value="Unassembled WGS sequence"/>
</dbReference>
<dbReference type="InterPro" id="IPR001568">
    <property type="entry name" value="RNase_T2-like"/>
</dbReference>
<evidence type="ECO:0000313" key="4">
    <source>
        <dbReference type="EMBL" id="OWQ95925.1"/>
    </source>
</evidence>
<accession>A0A246JSD3</accession>
<reference evidence="4 5" key="1">
    <citation type="journal article" date="2010" name="Int. J. Syst. Evol. Microbiol.">
        <title>Sphingopyxis bauzanensis sp. nov., a psychrophilic bacterium isolated from soil.</title>
        <authorList>
            <person name="Zhang D.C."/>
            <person name="Liu H.C."/>
            <person name="Xin Y.H."/>
            <person name="Zhou Y.G."/>
            <person name="Schinner F."/>
            <person name="Margesin R."/>
        </authorList>
    </citation>
    <scope>NUCLEOTIDE SEQUENCE [LARGE SCALE GENOMIC DNA]</scope>
    <source>
        <strain evidence="4 5">DSM 22271</strain>
    </source>
</reference>
<keyword evidence="5" id="KW-1185">Reference proteome</keyword>
<evidence type="ECO:0000256" key="2">
    <source>
        <dbReference type="RuleBase" id="RU004328"/>
    </source>
</evidence>
<dbReference type="Gene3D" id="3.90.730.10">
    <property type="entry name" value="Ribonuclease T2-like"/>
    <property type="match status" value="1"/>
</dbReference>
<evidence type="ECO:0000313" key="5">
    <source>
        <dbReference type="Proteomes" id="UP000197361"/>
    </source>
</evidence>